<keyword evidence="4" id="KW-1185">Reference proteome</keyword>
<proteinExistence type="predicted"/>
<dbReference type="EMBL" id="JAPQKR010000008">
    <property type="protein sequence ID" value="KAJ5212390.1"/>
    <property type="molecule type" value="Genomic_DNA"/>
</dbReference>
<reference evidence="3" key="2">
    <citation type="journal article" date="2023" name="IMA Fungus">
        <title>Comparative genomic study of the Penicillium genus elucidates a diverse pangenome and 15 lateral gene transfer events.</title>
        <authorList>
            <person name="Petersen C."/>
            <person name="Sorensen T."/>
            <person name="Nielsen M.R."/>
            <person name="Sondergaard T.E."/>
            <person name="Sorensen J.L."/>
            <person name="Fitzpatrick D.A."/>
            <person name="Frisvad J.C."/>
            <person name="Nielsen K.L."/>
        </authorList>
    </citation>
    <scope>NUCLEOTIDE SEQUENCE</scope>
    <source>
        <strain evidence="3">IBT 15544</strain>
    </source>
</reference>
<dbReference type="GeneID" id="83178399"/>
<dbReference type="PANTHER" id="PTHR42039">
    <property type="entry name" value="PUTATIVE (AFU_ORTHOLOGUE AFUA_3G02940)-RELATED"/>
    <property type="match status" value="1"/>
</dbReference>
<accession>A0A9W9T8F8</accession>
<dbReference type="Pfam" id="PF25312">
    <property type="entry name" value="Allergen_Asp_f_4"/>
    <property type="match status" value="1"/>
</dbReference>
<evidence type="ECO:0000256" key="1">
    <source>
        <dbReference type="SAM" id="MobiDB-lite"/>
    </source>
</evidence>
<dbReference type="Proteomes" id="UP001150904">
    <property type="component" value="Unassembled WGS sequence"/>
</dbReference>
<evidence type="ECO:0000313" key="4">
    <source>
        <dbReference type="Proteomes" id="UP001150904"/>
    </source>
</evidence>
<dbReference type="GO" id="GO:0005576">
    <property type="term" value="C:extracellular region"/>
    <property type="evidence" value="ECO:0007669"/>
    <property type="project" value="InterPro"/>
</dbReference>
<dbReference type="GO" id="GO:0019863">
    <property type="term" value="F:IgE binding"/>
    <property type="evidence" value="ECO:0007669"/>
    <property type="project" value="InterPro"/>
</dbReference>
<evidence type="ECO:0008006" key="5">
    <source>
        <dbReference type="Google" id="ProtNLM"/>
    </source>
</evidence>
<dbReference type="RefSeq" id="XP_058310560.1">
    <property type="nucleotide sequence ID" value="XM_058451098.1"/>
</dbReference>
<feature type="compositionally biased region" description="Pro residues" evidence="1">
    <location>
        <begin position="95"/>
        <end position="105"/>
    </location>
</feature>
<feature type="signal peptide" evidence="2">
    <location>
        <begin position="1"/>
        <end position="19"/>
    </location>
</feature>
<protein>
    <recommendedName>
        <fullName evidence="5">Allergen Asp f 4</fullName>
    </recommendedName>
</protein>
<gene>
    <name evidence="3" type="ORF">N7498_004036</name>
</gene>
<comment type="caution">
    <text evidence="3">The sequence shown here is derived from an EMBL/GenBank/DDBJ whole genome shotgun (WGS) entry which is preliminary data.</text>
</comment>
<feature type="chain" id="PRO_5040921213" description="Allergen Asp f 4" evidence="2">
    <location>
        <begin position="20"/>
        <end position="533"/>
    </location>
</feature>
<feature type="compositionally biased region" description="Polar residues" evidence="1">
    <location>
        <begin position="240"/>
        <end position="251"/>
    </location>
</feature>
<feature type="compositionally biased region" description="Polar residues" evidence="1">
    <location>
        <begin position="108"/>
        <end position="118"/>
    </location>
</feature>
<organism evidence="3 4">
    <name type="scientific">Penicillium cinerascens</name>
    <dbReference type="NCBI Taxonomy" id="70096"/>
    <lineage>
        <taxon>Eukaryota</taxon>
        <taxon>Fungi</taxon>
        <taxon>Dikarya</taxon>
        <taxon>Ascomycota</taxon>
        <taxon>Pezizomycotina</taxon>
        <taxon>Eurotiomycetes</taxon>
        <taxon>Eurotiomycetidae</taxon>
        <taxon>Eurotiales</taxon>
        <taxon>Aspergillaceae</taxon>
        <taxon>Penicillium</taxon>
    </lineage>
</organism>
<feature type="compositionally biased region" description="Pro residues" evidence="1">
    <location>
        <begin position="174"/>
        <end position="184"/>
    </location>
</feature>
<feature type="region of interest" description="Disordered" evidence="1">
    <location>
        <begin position="88"/>
        <end position="211"/>
    </location>
</feature>
<keyword evidence="2" id="KW-0732">Signal</keyword>
<sequence>MLWNTSLLLLLASADYAMGSHGRHHAHRHRARNYIKPVVDMMEPRNLAGADAPLPIKVHTKVQTIIKTVFEKCVPTNTGLTTKVLDSFVPEPTQSKPPKPEPVMPAPTHSQNTNTGLTTKILDSFTPEPTQSKPPKPEPVIPEPMMPEPTHSHNTNTGLTTKILDSFTPEPTQSKPPKPEPVMPAPTHSQNTKAPPTHSEIKEPQPTASDEITTIHIRKTKTVTTTVTATAPAVKVSPDVTATSSTGTSVEGQPIPDATKTDNAPNIIPTLENLPGQLPGDLMQILPGEATVVPVPQLPNLGQVLYPGGQAVPSNLDWTAVPKGHFSAKGFGGQSSSSGSEIHYKGNVGKPWGSNIISVSPAEAHRYKYVAKFTGSNTKPWTVTIWNKVGPDDKIDGWYGHSALTFVLKPGETHYVAFDEDSEGAWGAAPGTKGLPKDSWGGYTSTWGEFSFGDGENSGWSGWDVSAIQAQLAHHYVQGMRICMADGRGCSSITPQAKKVVDAYTESKRHHDGIGGAASPGPVRLVVDIDYQG</sequence>
<feature type="region of interest" description="Disordered" evidence="1">
    <location>
        <begin position="240"/>
        <end position="265"/>
    </location>
</feature>
<evidence type="ECO:0000256" key="2">
    <source>
        <dbReference type="SAM" id="SignalP"/>
    </source>
</evidence>
<dbReference type="InterPro" id="IPR038903">
    <property type="entry name" value="Allergen_Asp_f_4"/>
</dbReference>
<dbReference type="PANTHER" id="PTHR42039:SF1">
    <property type="entry name" value="PUTATIVE (AFU_ORTHOLOGUE AFUA_3G02940)-RELATED"/>
    <property type="match status" value="1"/>
</dbReference>
<dbReference type="AlphaFoldDB" id="A0A9W9T8F8"/>
<dbReference type="OrthoDB" id="118256at2759"/>
<name>A0A9W9T8F8_9EURO</name>
<evidence type="ECO:0000313" key="3">
    <source>
        <dbReference type="EMBL" id="KAJ5212390.1"/>
    </source>
</evidence>
<feature type="compositionally biased region" description="Pro residues" evidence="1">
    <location>
        <begin position="132"/>
        <end position="147"/>
    </location>
</feature>
<reference evidence="3" key="1">
    <citation type="submission" date="2022-12" db="EMBL/GenBank/DDBJ databases">
        <authorList>
            <person name="Petersen C."/>
        </authorList>
    </citation>
    <scope>NUCLEOTIDE SEQUENCE</scope>
    <source>
        <strain evidence="3">IBT 15544</strain>
    </source>
</reference>